<evidence type="ECO:0000256" key="2">
    <source>
        <dbReference type="ARBA" id="ARBA00009047"/>
    </source>
</evidence>
<proteinExistence type="inferred from homology"/>
<keyword evidence="4" id="KW-1003">Cell membrane</keyword>
<feature type="transmembrane region" description="Helical" evidence="9">
    <location>
        <begin position="105"/>
        <end position="127"/>
    </location>
</feature>
<sequence length="276" mass="31098">MSFKKISIYISVIIVCLLTIFPFLWIISTSFKPANEVYSFPPKLIPNNITLEGYKTLLETSSTFHFLKWTWNSFFVSFLTTIFSLFIATLGGYGMSRFRFKGRLAIGYIILLTQVLPGSLLVVPLYIIMNNLGLLNTHFGLMIAYTTFSVPFCTWMMKGFFDTIPKSIDQAALIDGCNKFTSFFYVVLPLAKSGLVATGIFSFITGWNEYLFASVFLKRYTMWTLPVGISSFQGQYTTDWNVLMAGSALIALPVVVIFWLLQKQLVSGMTAGSVKQ</sequence>
<comment type="subcellular location">
    <subcellularLocation>
        <location evidence="1 9">Cell membrane</location>
        <topology evidence="1 9">Multi-pass membrane protein</topology>
    </subcellularLocation>
</comment>
<dbReference type="PANTHER" id="PTHR32243:SF50">
    <property type="entry name" value="MALTOSE_MALTODEXTRIN TRANSPORT SYSTEM PERMEASE PROTEIN MALG"/>
    <property type="match status" value="1"/>
</dbReference>
<evidence type="ECO:0000259" key="10">
    <source>
        <dbReference type="PROSITE" id="PS50928"/>
    </source>
</evidence>
<accession>A0A4V3GW79</accession>
<keyword evidence="8 9" id="KW-0472">Membrane</keyword>
<dbReference type="GO" id="GO:0005886">
    <property type="term" value="C:plasma membrane"/>
    <property type="evidence" value="ECO:0007669"/>
    <property type="project" value="UniProtKB-SubCell"/>
</dbReference>
<evidence type="ECO:0000256" key="8">
    <source>
        <dbReference type="ARBA" id="ARBA00023136"/>
    </source>
</evidence>
<dbReference type="Gene3D" id="1.10.3720.10">
    <property type="entry name" value="MetI-like"/>
    <property type="match status" value="1"/>
</dbReference>
<protein>
    <submittedName>
        <fullName evidence="11">Carbohydrate ABC transporter membrane protein 2 (CUT1 family)</fullName>
    </submittedName>
</protein>
<feature type="transmembrane region" description="Helical" evidence="9">
    <location>
        <begin position="7"/>
        <end position="27"/>
    </location>
</feature>
<dbReference type="AlphaFoldDB" id="A0A4V3GW79"/>
<dbReference type="InterPro" id="IPR050901">
    <property type="entry name" value="BP-dep_ABC_trans_perm"/>
</dbReference>
<feature type="transmembrane region" description="Helical" evidence="9">
    <location>
        <begin position="74"/>
        <end position="93"/>
    </location>
</feature>
<feature type="transmembrane region" description="Helical" evidence="9">
    <location>
        <begin position="139"/>
        <end position="161"/>
    </location>
</feature>
<evidence type="ECO:0000256" key="9">
    <source>
        <dbReference type="RuleBase" id="RU363032"/>
    </source>
</evidence>
<comment type="similarity">
    <text evidence="2">Belongs to the binding-protein-dependent transport system permease family. MalFG subfamily.</text>
</comment>
<keyword evidence="5" id="KW-0762">Sugar transport</keyword>
<keyword evidence="3 9" id="KW-0813">Transport</keyword>
<dbReference type="PROSITE" id="PS50928">
    <property type="entry name" value="ABC_TM1"/>
    <property type="match status" value="1"/>
</dbReference>
<evidence type="ECO:0000256" key="5">
    <source>
        <dbReference type="ARBA" id="ARBA00022597"/>
    </source>
</evidence>
<keyword evidence="7 9" id="KW-1133">Transmembrane helix</keyword>
<dbReference type="InterPro" id="IPR035906">
    <property type="entry name" value="MetI-like_sf"/>
</dbReference>
<feature type="transmembrane region" description="Helical" evidence="9">
    <location>
        <begin position="240"/>
        <end position="261"/>
    </location>
</feature>
<evidence type="ECO:0000313" key="12">
    <source>
        <dbReference type="Proteomes" id="UP000295472"/>
    </source>
</evidence>
<feature type="domain" description="ABC transmembrane type-1" evidence="10">
    <location>
        <begin position="70"/>
        <end position="261"/>
    </location>
</feature>
<evidence type="ECO:0000256" key="3">
    <source>
        <dbReference type="ARBA" id="ARBA00022448"/>
    </source>
</evidence>
<dbReference type="InterPro" id="IPR000515">
    <property type="entry name" value="MetI-like"/>
</dbReference>
<dbReference type="Proteomes" id="UP000295472">
    <property type="component" value="Unassembled WGS sequence"/>
</dbReference>
<dbReference type="PANTHER" id="PTHR32243">
    <property type="entry name" value="MALTOSE TRANSPORT SYSTEM PERMEASE-RELATED"/>
    <property type="match status" value="1"/>
</dbReference>
<keyword evidence="6 9" id="KW-0812">Transmembrane</keyword>
<organism evidence="11 12">
    <name type="scientific">Halanaerobium congolense</name>
    <dbReference type="NCBI Taxonomy" id="54121"/>
    <lineage>
        <taxon>Bacteria</taxon>
        <taxon>Bacillati</taxon>
        <taxon>Bacillota</taxon>
        <taxon>Clostridia</taxon>
        <taxon>Halanaerobiales</taxon>
        <taxon>Halanaerobiaceae</taxon>
        <taxon>Halanaerobium</taxon>
    </lineage>
</organism>
<feature type="transmembrane region" description="Helical" evidence="9">
    <location>
        <begin position="182"/>
        <end position="204"/>
    </location>
</feature>
<dbReference type="RefSeq" id="WP_134059468.1">
    <property type="nucleotide sequence ID" value="NZ_SOEF01000019.1"/>
</dbReference>
<comment type="caution">
    <text evidence="11">The sequence shown here is derived from an EMBL/GenBank/DDBJ whole genome shotgun (WGS) entry which is preliminary data.</text>
</comment>
<evidence type="ECO:0000256" key="1">
    <source>
        <dbReference type="ARBA" id="ARBA00004651"/>
    </source>
</evidence>
<reference evidence="11 12" key="1">
    <citation type="submission" date="2019-03" db="EMBL/GenBank/DDBJ databases">
        <title>Subsurface microbial communities from deep shales in Ohio and West Virginia, USA.</title>
        <authorList>
            <person name="Wrighton K."/>
        </authorList>
    </citation>
    <scope>NUCLEOTIDE SEQUENCE [LARGE SCALE GENOMIC DNA]</scope>
    <source>
        <strain evidence="11 12">DSMZ 11287</strain>
    </source>
</reference>
<evidence type="ECO:0000256" key="6">
    <source>
        <dbReference type="ARBA" id="ARBA00022692"/>
    </source>
</evidence>
<dbReference type="CDD" id="cd06261">
    <property type="entry name" value="TM_PBP2"/>
    <property type="match status" value="1"/>
</dbReference>
<dbReference type="GO" id="GO:0055085">
    <property type="term" value="P:transmembrane transport"/>
    <property type="evidence" value="ECO:0007669"/>
    <property type="project" value="InterPro"/>
</dbReference>
<dbReference type="EMBL" id="SOEF01000019">
    <property type="protein sequence ID" value="TDX42949.1"/>
    <property type="molecule type" value="Genomic_DNA"/>
</dbReference>
<dbReference type="Pfam" id="PF00528">
    <property type="entry name" value="BPD_transp_1"/>
    <property type="match status" value="1"/>
</dbReference>
<gene>
    <name evidence="11" type="ORF">C7954_11960</name>
</gene>
<dbReference type="GeneID" id="57013040"/>
<evidence type="ECO:0000256" key="4">
    <source>
        <dbReference type="ARBA" id="ARBA00022475"/>
    </source>
</evidence>
<evidence type="ECO:0000313" key="11">
    <source>
        <dbReference type="EMBL" id="TDX42949.1"/>
    </source>
</evidence>
<dbReference type="SUPFAM" id="SSF161098">
    <property type="entry name" value="MetI-like"/>
    <property type="match status" value="1"/>
</dbReference>
<name>A0A4V3GW79_9FIRM</name>
<evidence type="ECO:0000256" key="7">
    <source>
        <dbReference type="ARBA" id="ARBA00022989"/>
    </source>
</evidence>